<keyword evidence="3" id="KW-0813">Transport</keyword>
<dbReference type="GO" id="GO:0005886">
    <property type="term" value="C:plasma membrane"/>
    <property type="evidence" value="ECO:0007669"/>
    <property type="project" value="UniProtKB-SubCell"/>
</dbReference>
<evidence type="ECO:0000256" key="7">
    <source>
        <dbReference type="ARBA" id="ARBA00023136"/>
    </source>
</evidence>
<dbReference type="EMBL" id="FOMR01000006">
    <property type="protein sequence ID" value="SFD96043.1"/>
    <property type="molecule type" value="Genomic_DNA"/>
</dbReference>
<keyword evidence="4" id="KW-1003">Cell membrane</keyword>
<keyword evidence="10" id="KW-1185">Reference proteome</keyword>
<dbReference type="Gene3D" id="3.40.50.300">
    <property type="entry name" value="P-loop containing nucleotide triphosphate hydrolases"/>
    <property type="match status" value="1"/>
</dbReference>
<accession>A0A1I1WRI0</accession>
<dbReference type="InterPro" id="IPR017871">
    <property type="entry name" value="ABC_transporter-like_CS"/>
</dbReference>
<organism evidence="9 10">
    <name type="scientific">Lentibacillus persicus</name>
    <dbReference type="NCBI Taxonomy" id="640948"/>
    <lineage>
        <taxon>Bacteria</taxon>
        <taxon>Bacillati</taxon>
        <taxon>Bacillota</taxon>
        <taxon>Bacilli</taxon>
        <taxon>Bacillales</taxon>
        <taxon>Bacillaceae</taxon>
        <taxon>Lentibacillus</taxon>
    </lineage>
</organism>
<dbReference type="CDD" id="cd03257">
    <property type="entry name" value="ABC_NikE_OppD_transporters"/>
    <property type="match status" value="1"/>
</dbReference>
<dbReference type="STRING" id="640948.SAMN05216238_106158"/>
<comment type="subcellular location">
    <subcellularLocation>
        <location evidence="1">Cell membrane</location>
        <topology evidence="1">Peripheral membrane protein</topology>
    </subcellularLocation>
</comment>
<dbReference type="Proteomes" id="UP000199474">
    <property type="component" value="Unassembled WGS sequence"/>
</dbReference>
<evidence type="ECO:0000256" key="4">
    <source>
        <dbReference type="ARBA" id="ARBA00022475"/>
    </source>
</evidence>
<sequence>MSKESLLELHDLHTHFFTDNGEIPAVNGVSFTLDNGEIVGIVGESGCGKSVTSLSVMQLVPNPPGKIVSGYIKFKGENIVNASPKRMKQIRGNEIGMIFQEPMTSLNPLFTIGNQLIEAIRFHRKLSKKEARQESVDLLKLVGIPRAEAIIDEYPHQLSGGMRQRVMIAMSVSCDPDILIADEPTTALDVTIQAQILDIMRDLNKERDTAILLITHDLGVVAELCDRVIVMYAGEVVEEGSVREILKDPQHPYTKGLIRSLPKLHGEDQKLYSIPGTVPKPGMGNVGCQFAPRCEYAFARCFKEKPELYNVGEKRTSRCFLYDNKEGDAAENAESTFGS</sequence>
<evidence type="ECO:0000259" key="8">
    <source>
        <dbReference type="PROSITE" id="PS50893"/>
    </source>
</evidence>
<dbReference type="RefSeq" id="WP_090084897.1">
    <property type="nucleotide sequence ID" value="NZ_FOMR01000006.1"/>
</dbReference>
<gene>
    <name evidence="9" type="ORF">SAMN05216238_106158</name>
</gene>
<dbReference type="PROSITE" id="PS50893">
    <property type="entry name" value="ABC_TRANSPORTER_2"/>
    <property type="match status" value="1"/>
</dbReference>
<keyword evidence="7" id="KW-0472">Membrane</keyword>
<dbReference type="PANTHER" id="PTHR43297">
    <property type="entry name" value="OLIGOPEPTIDE TRANSPORT ATP-BINDING PROTEIN APPD"/>
    <property type="match status" value="1"/>
</dbReference>
<dbReference type="NCBIfam" id="TIGR01727">
    <property type="entry name" value="oligo_HPY"/>
    <property type="match status" value="1"/>
</dbReference>
<evidence type="ECO:0000256" key="5">
    <source>
        <dbReference type="ARBA" id="ARBA00022741"/>
    </source>
</evidence>
<dbReference type="GO" id="GO:0016887">
    <property type="term" value="F:ATP hydrolysis activity"/>
    <property type="evidence" value="ECO:0007669"/>
    <property type="project" value="InterPro"/>
</dbReference>
<feature type="domain" description="ABC transporter" evidence="8">
    <location>
        <begin position="7"/>
        <end position="258"/>
    </location>
</feature>
<dbReference type="PROSITE" id="PS00211">
    <property type="entry name" value="ABC_TRANSPORTER_1"/>
    <property type="match status" value="1"/>
</dbReference>
<evidence type="ECO:0000256" key="1">
    <source>
        <dbReference type="ARBA" id="ARBA00004202"/>
    </source>
</evidence>
<name>A0A1I1WRI0_9BACI</name>
<evidence type="ECO:0000313" key="10">
    <source>
        <dbReference type="Proteomes" id="UP000199474"/>
    </source>
</evidence>
<dbReference type="InterPro" id="IPR003593">
    <property type="entry name" value="AAA+_ATPase"/>
</dbReference>
<comment type="similarity">
    <text evidence="2">Belongs to the ABC transporter superfamily.</text>
</comment>
<keyword evidence="6 9" id="KW-0067">ATP-binding</keyword>
<dbReference type="PANTHER" id="PTHR43297:SF2">
    <property type="entry name" value="DIPEPTIDE TRANSPORT ATP-BINDING PROTEIN DPPD"/>
    <property type="match status" value="1"/>
</dbReference>
<dbReference type="InterPro" id="IPR050388">
    <property type="entry name" value="ABC_Ni/Peptide_Import"/>
</dbReference>
<dbReference type="AlphaFoldDB" id="A0A1I1WRI0"/>
<dbReference type="InterPro" id="IPR013563">
    <property type="entry name" value="Oligopep_ABC_C"/>
</dbReference>
<protein>
    <submittedName>
        <fullName evidence="9">Peptide/nickel transport system ATP-binding protein</fullName>
    </submittedName>
</protein>
<keyword evidence="5" id="KW-0547">Nucleotide-binding</keyword>
<dbReference type="Pfam" id="PF00005">
    <property type="entry name" value="ABC_tran"/>
    <property type="match status" value="1"/>
</dbReference>
<dbReference type="SUPFAM" id="SSF52540">
    <property type="entry name" value="P-loop containing nucleoside triphosphate hydrolases"/>
    <property type="match status" value="1"/>
</dbReference>
<evidence type="ECO:0000313" key="9">
    <source>
        <dbReference type="EMBL" id="SFD96043.1"/>
    </source>
</evidence>
<proteinExistence type="inferred from homology"/>
<dbReference type="Pfam" id="PF08352">
    <property type="entry name" value="oligo_HPY"/>
    <property type="match status" value="1"/>
</dbReference>
<dbReference type="SMART" id="SM00382">
    <property type="entry name" value="AAA"/>
    <property type="match status" value="1"/>
</dbReference>
<dbReference type="OrthoDB" id="9802264at2"/>
<dbReference type="InterPro" id="IPR027417">
    <property type="entry name" value="P-loop_NTPase"/>
</dbReference>
<evidence type="ECO:0000256" key="3">
    <source>
        <dbReference type="ARBA" id="ARBA00022448"/>
    </source>
</evidence>
<evidence type="ECO:0000256" key="6">
    <source>
        <dbReference type="ARBA" id="ARBA00022840"/>
    </source>
</evidence>
<evidence type="ECO:0000256" key="2">
    <source>
        <dbReference type="ARBA" id="ARBA00005417"/>
    </source>
</evidence>
<dbReference type="InterPro" id="IPR003439">
    <property type="entry name" value="ABC_transporter-like_ATP-bd"/>
</dbReference>
<dbReference type="FunFam" id="3.40.50.300:FF:000016">
    <property type="entry name" value="Oligopeptide ABC transporter ATP-binding component"/>
    <property type="match status" value="1"/>
</dbReference>
<dbReference type="GO" id="GO:0005524">
    <property type="term" value="F:ATP binding"/>
    <property type="evidence" value="ECO:0007669"/>
    <property type="project" value="UniProtKB-KW"/>
</dbReference>
<dbReference type="GO" id="GO:0015833">
    <property type="term" value="P:peptide transport"/>
    <property type="evidence" value="ECO:0007669"/>
    <property type="project" value="InterPro"/>
</dbReference>
<reference evidence="10" key="1">
    <citation type="submission" date="2016-10" db="EMBL/GenBank/DDBJ databases">
        <authorList>
            <person name="Varghese N."/>
            <person name="Submissions S."/>
        </authorList>
    </citation>
    <scope>NUCLEOTIDE SEQUENCE [LARGE SCALE GENOMIC DNA]</scope>
    <source>
        <strain evidence="10">DSM 22530</strain>
    </source>
</reference>